<dbReference type="InterPro" id="IPR025877">
    <property type="entry name" value="MobA-like_NTP_Trfase"/>
</dbReference>
<dbReference type="KEGG" id="hgn:E6W36_06235"/>
<dbReference type="AlphaFoldDB" id="A0A4D7BUR5"/>
<evidence type="ECO:0000256" key="1">
    <source>
        <dbReference type="ARBA" id="ARBA00022842"/>
    </source>
</evidence>
<gene>
    <name evidence="3" type="ORF">E6W36_06235</name>
</gene>
<dbReference type="SUPFAM" id="SSF53448">
    <property type="entry name" value="Nucleotide-diphospho-sugar transferases"/>
    <property type="match status" value="1"/>
</dbReference>
<keyword evidence="1" id="KW-0460">Magnesium</keyword>
<dbReference type="Proteomes" id="UP000298714">
    <property type="component" value="Chromosome"/>
</dbReference>
<organism evidence="3 4">
    <name type="scientific">Hankyongella ginsenosidimutans</name>
    <dbReference type="NCBI Taxonomy" id="1763828"/>
    <lineage>
        <taxon>Bacteria</taxon>
        <taxon>Pseudomonadati</taxon>
        <taxon>Pseudomonadota</taxon>
        <taxon>Alphaproteobacteria</taxon>
        <taxon>Sphingomonadales</taxon>
        <taxon>Sphingomonadaceae</taxon>
        <taxon>Hankyongella</taxon>
    </lineage>
</organism>
<dbReference type="GO" id="GO:0016779">
    <property type="term" value="F:nucleotidyltransferase activity"/>
    <property type="evidence" value="ECO:0007669"/>
    <property type="project" value="UniProtKB-ARBA"/>
</dbReference>
<keyword evidence="4" id="KW-1185">Reference proteome</keyword>
<dbReference type="Pfam" id="PF12804">
    <property type="entry name" value="NTP_transf_3"/>
    <property type="match status" value="1"/>
</dbReference>
<evidence type="ECO:0000313" key="3">
    <source>
        <dbReference type="EMBL" id="QCI79299.1"/>
    </source>
</evidence>
<dbReference type="EMBL" id="CP039704">
    <property type="protein sequence ID" value="QCI79299.1"/>
    <property type="molecule type" value="Genomic_DNA"/>
</dbReference>
<accession>A0A4D7BUR5</accession>
<protein>
    <recommendedName>
        <fullName evidence="2">MobA-like NTP transferase domain-containing protein</fullName>
    </recommendedName>
</protein>
<evidence type="ECO:0000259" key="2">
    <source>
        <dbReference type="Pfam" id="PF12804"/>
    </source>
</evidence>
<sequence length="207" mass="22376">MPLASGRGSHRGASGCRAFQAQSSLPAARHAHGWRQTGPHADGETLLSRALRWAHSQSACLAVAGATRRWGRTARVLRMPSRAWADWRLTSAMAFASARGCAAVLLAGCDLPFLPPDLLLRLTRGIGDSKVAVPVSRGRWHVMAALWRADPGSLAAYIAAGGRSLHGFAERQQMICVDWDTGGEDPFFNVNTADDLQLAEARIRDQR</sequence>
<name>A0A4D7BUR5_9SPHN</name>
<dbReference type="RefSeq" id="WP_246048202.1">
    <property type="nucleotide sequence ID" value="NZ_CP039704.1"/>
</dbReference>
<dbReference type="Gene3D" id="3.90.550.10">
    <property type="entry name" value="Spore Coat Polysaccharide Biosynthesis Protein SpsA, Chain A"/>
    <property type="match status" value="1"/>
</dbReference>
<reference evidence="4" key="1">
    <citation type="submission" date="2019-04" db="EMBL/GenBank/DDBJ databases">
        <title>Complete genome sequence of Sphingomonas sp. W1-2-3.</title>
        <authorList>
            <person name="Im W.T."/>
        </authorList>
    </citation>
    <scope>NUCLEOTIDE SEQUENCE [LARGE SCALE GENOMIC DNA]</scope>
    <source>
        <strain evidence="4">W1-2-3</strain>
    </source>
</reference>
<evidence type="ECO:0000313" key="4">
    <source>
        <dbReference type="Proteomes" id="UP000298714"/>
    </source>
</evidence>
<feature type="domain" description="MobA-like NTP transferase" evidence="2">
    <location>
        <begin position="42"/>
        <end position="165"/>
    </location>
</feature>
<proteinExistence type="predicted"/>
<dbReference type="InterPro" id="IPR029044">
    <property type="entry name" value="Nucleotide-diphossugar_trans"/>
</dbReference>